<evidence type="ECO:0008006" key="5">
    <source>
        <dbReference type="Google" id="ProtNLM"/>
    </source>
</evidence>
<feature type="transmembrane region" description="Helical" evidence="2">
    <location>
        <begin position="170"/>
        <end position="191"/>
    </location>
</feature>
<evidence type="ECO:0000256" key="2">
    <source>
        <dbReference type="SAM" id="Phobius"/>
    </source>
</evidence>
<evidence type="ECO:0000256" key="1">
    <source>
        <dbReference type="SAM" id="MobiDB-lite"/>
    </source>
</evidence>
<proteinExistence type="predicted"/>
<feature type="transmembrane region" description="Helical" evidence="2">
    <location>
        <begin position="12"/>
        <end position="35"/>
    </location>
</feature>
<reference evidence="3 4" key="1">
    <citation type="submission" date="2019-03" db="EMBL/GenBank/DDBJ databases">
        <title>Genomics of glacier-inhabiting Cryobacterium strains.</title>
        <authorList>
            <person name="Liu Q."/>
            <person name="Xin Y.-H."/>
        </authorList>
    </citation>
    <scope>NUCLEOTIDE SEQUENCE [LARGE SCALE GENOMIC DNA]</scope>
    <source>
        <strain evidence="3 4">Hh4</strain>
    </source>
</reference>
<accession>A0A4R9BCV0</accession>
<keyword evidence="2" id="KW-0812">Transmembrane</keyword>
<feature type="compositionally biased region" description="Polar residues" evidence="1">
    <location>
        <begin position="218"/>
        <end position="232"/>
    </location>
</feature>
<keyword evidence="2" id="KW-1133">Transmembrane helix</keyword>
<dbReference type="Proteomes" id="UP000298313">
    <property type="component" value="Unassembled WGS sequence"/>
</dbReference>
<sequence length="257" mass="27235">MKFTETLRKLWRRWYIVLPGIIVAAAAAAGVWNVIPPGYERTATQLLIPGAASMPDGANPYLFLGGLAPAADVLVRAIGSENVLNEVVTDHPGVKIEISRDTTTAGPVILIVVTAPSDPAAEQVLGLLVDRTATVLKDLQRTENIPVNNRVTVLPITVDTQSVLQQRSRLIGSAGAGIVGVVLTLLVAGLVDGFSVKRRRRTRASSRGEVTDPLPESPRSSGATGSPATSPEPSTPFDESPYDEERAPVVPAVQRAR</sequence>
<dbReference type="EMBL" id="SOHH01000053">
    <property type="protein sequence ID" value="TFD79422.1"/>
    <property type="molecule type" value="Genomic_DNA"/>
</dbReference>
<dbReference type="AlphaFoldDB" id="A0A4R9BCV0"/>
<protein>
    <recommendedName>
        <fullName evidence="5">Polysaccharide chain length determinant N-terminal domain-containing protein</fullName>
    </recommendedName>
</protein>
<keyword evidence="2" id="KW-0472">Membrane</keyword>
<dbReference type="OrthoDB" id="3695950at2"/>
<feature type="region of interest" description="Disordered" evidence="1">
    <location>
        <begin position="199"/>
        <end position="257"/>
    </location>
</feature>
<dbReference type="RefSeq" id="WP_134522860.1">
    <property type="nucleotide sequence ID" value="NZ_SOHH01000053.1"/>
</dbReference>
<evidence type="ECO:0000313" key="3">
    <source>
        <dbReference type="EMBL" id="TFD79422.1"/>
    </source>
</evidence>
<organism evidence="3 4">
    <name type="scientific">Cryobacterium fucosi</name>
    <dbReference type="NCBI Taxonomy" id="1259157"/>
    <lineage>
        <taxon>Bacteria</taxon>
        <taxon>Bacillati</taxon>
        <taxon>Actinomycetota</taxon>
        <taxon>Actinomycetes</taxon>
        <taxon>Micrococcales</taxon>
        <taxon>Microbacteriaceae</taxon>
        <taxon>Cryobacterium</taxon>
    </lineage>
</organism>
<name>A0A4R9BCV0_9MICO</name>
<comment type="caution">
    <text evidence="3">The sequence shown here is derived from an EMBL/GenBank/DDBJ whole genome shotgun (WGS) entry which is preliminary data.</text>
</comment>
<gene>
    <name evidence="3" type="ORF">E3T48_05705</name>
</gene>
<keyword evidence="4" id="KW-1185">Reference proteome</keyword>
<evidence type="ECO:0000313" key="4">
    <source>
        <dbReference type="Proteomes" id="UP000298313"/>
    </source>
</evidence>